<comment type="caution">
    <text evidence="1">The sequence shown here is derived from an EMBL/GenBank/DDBJ whole genome shotgun (WGS) entry which is preliminary data.</text>
</comment>
<dbReference type="InterPro" id="IPR011333">
    <property type="entry name" value="SKP1/BTB/POZ_sf"/>
</dbReference>
<dbReference type="Proteomes" id="UP001146793">
    <property type="component" value="Unassembled WGS sequence"/>
</dbReference>
<accession>A0AAV7Y489</accession>
<sequence>MVKFLYCDDLQTIQEPENKITNCQYEFETSLKRIIKIYNLSDYFQIEALNEFCILKIYELIDLDNVDQIFYFATQHNIQVLIETCQWFYDQNYEKFKNNEPLKNFLKEEETQGVEKYIYTHQLNISYFKGKEDTNWLKCLGTFNMRYIVC</sequence>
<dbReference type="EMBL" id="JANTQA010000072">
    <property type="protein sequence ID" value="KAJ3424349.1"/>
    <property type="molecule type" value="Genomic_DNA"/>
</dbReference>
<protein>
    <submittedName>
        <fullName evidence="1">Ankyrin repeat and btb/poz domain-containing protein 2-like protein</fullName>
    </submittedName>
</protein>
<dbReference type="Gene3D" id="3.30.710.10">
    <property type="entry name" value="Potassium Channel Kv1.1, Chain A"/>
    <property type="match status" value="1"/>
</dbReference>
<evidence type="ECO:0000313" key="2">
    <source>
        <dbReference type="Proteomes" id="UP001146793"/>
    </source>
</evidence>
<evidence type="ECO:0000313" key="1">
    <source>
        <dbReference type="EMBL" id="KAJ3424349.1"/>
    </source>
</evidence>
<dbReference type="AlphaFoldDB" id="A0AAV7Y489"/>
<reference evidence="1" key="1">
    <citation type="submission" date="2022-08" db="EMBL/GenBank/DDBJ databases">
        <title>Novel sulphate-reducing endosymbionts in the free-living metamonad Anaeramoeba.</title>
        <authorList>
            <person name="Jerlstrom-Hultqvist J."/>
            <person name="Cepicka I."/>
            <person name="Gallot-Lavallee L."/>
            <person name="Salas-Leiva D."/>
            <person name="Curtis B.A."/>
            <person name="Zahonova K."/>
            <person name="Pipaliya S."/>
            <person name="Dacks J."/>
            <person name="Roger A.J."/>
        </authorList>
    </citation>
    <scope>NUCLEOTIDE SEQUENCE</scope>
    <source>
        <strain evidence="1">Busselton2</strain>
    </source>
</reference>
<organism evidence="1 2">
    <name type="scientific">Anaeramoeba flamelloides</name>
    <dbReference type="NCBI Taxonomy" id="1746091"/>
    <lineage>
        <taxon>Eukaryota</taxon>
        <taxon>Metamonada</taxon>
        <taxon>Anaeramoebidae</taxon>
        <taxon>Anaeramoeba</taxon>
    </lineage>
</organism>
<name>A0AAV7Y489_9EUKA</name>
<gene>
    <name evidence="1" type="ORF">M0812_29067</name>
</gene>
<proteinExistence type="predicted"/>